<feature type="region of interest" description="Disordered" evidence="1">
    <location>
        <begin position="224"/>
        <end position="321"/>
    </location>
</feature>
<evidence type="ECO:0000313" key="3">
    <source>
        <dbReference type="Proteomes" id="UP000031036"/>
    </source>
</evidence>
<evidence type="ECO:0000256" key="1">
    <source>
        <dbReference type="SAM" id="MobiDB-lite"/>
    </source>
</evidence>
<organism evidence="2 3">
    <name type="scientific">Toxocara canis</name>
    <name type="common">Canine roundworm</name>
    <dbReference type="NCBI Taxonomy" id="6265"/>
    <lineage>
        <taxon>Eukaryota</taxon>
        <taxon>Metazoa</taxon>
        <taxon>Ecdysozoa</taxon>
        <taxon>Nematoda</taxon>
        <taxon>Chromadorea</taxon>
        <taxon>Rhabditida</taxon>
        <taxon>Spirurina</taxon>
        <taxon>Ascaridomorpha</taxon>
        <taxon>Ascaridoidea</taxon>
        <taxon>Toxocaridae</taxon>
        <taxon>Toxocara</taxon>
    </lineage>
</organism>
<feature type="region of interest" description="Disordered" evidence="1">
    <location>
        <begin position="33"/>
        <end position="89"/>
    </location>
</feature>
<reference evidence="2 3" key="1">
    <citation type="submission" date="2014-11" db="EMBL/GenBank/DDBJ databases">
        <title>Genetic blueprint of the zoonotic pathogen Toxocara canis.</title>
        <authorList>
            <person name="Zhu X.-Q."/>
            <person name="Korhonen P.K."/>
            <person name="Cai H."/>
            <person name="Young N.D."/>
            <person name="Nejsum P."/>
            <person name="von Samson-Himmelstjerna G."/>
            <person name="Boag P.R."/>
            <person name="Tan P."/>
            <person name="Li Q."/>
            <person name="Min J."/>
            <person name="Yang Y."/>
            <person name="Wang X."/>
            <person name="Fang X."/>
            <person name="Hall R.S."/>
            <person name="Hofmann A."/>
            <person name="Sternberg P.W."/>
            <person name="Jex A.R."/>
            <person name="Gasser R.B."/>
        </authorList>
    </citation>
    <scope>NUCLEOTIDE SEQUENCE [LARGE SCALE GENOMIC DNA]</scope>
    <source>
        <strain evidence="2">PN_DK_2014</strain>
    </source>
</reference>
<feature type="compositionally biased region" description="Polar residues" evidence="1">
    <location>
        <begin position="280"/>
        <end position="290"/>
    </location>
</feature>
<comment type="caution">
    <text evidence="2">The sequence shown here is derived from an EMBL/GenBank/DDBJ whole genome shotgun (WGS) entry which is preliminary data.</text>
</comment>
<evidence type="ECO:0000313" key="2">
    <source>
        <dbReference type="EMBL" id="KHN86582.1"/>
    </source>
</evidence>
<dbReference type="EMBL" id="JPKZ01000588">
    <property type="protein sequence ID" value="KHN86582.1"/>
    <property type="molecule type" value="Genomic_DNA"/>
</dbReference>
<feature type="compositionally biased region" description="Low complexity" evidence="1">
    <location>
        <begin position="247"/>
        <end position="263"/>
    </location>
</feature>
<accession>A0A0B2VZ06</accession>
<gene>
    <name evidence="2" type="ORF">Tcan_08446</name>
</gene>
<dbReference type="STRING" id="6265.A0A0B2VZ06"/>
<feature type="region of interest" description="Disordered" evidence="1">
    <location>
        <begin position="161"/>
        <end position="198"/>
    </location>
</feature>
<dbReference type="Proteomes" id="UP000031036">
    <property type="component" value="Unassembled WGS sequence"/>
</dbReference>
<proteinExistence type="predicted"/>
<protein>
    <recommendedName>
        <fullName evidence="4">PH domain-containing protein</fullName>
    </recommendedName>
</protein>
<dbReference type="SUPFAM" id="SSF50729">
    <property type="entry name" value="PH domain-like"/>
    <property type="match status" value="1"/>
</dbReference>
<dbReference type="AlphaFoldDB" id="A0A0B2VZ06"/>
<sequence length="321" mass="34757">MQDGSEYLFACNDEKLMLEWVAKIKFHASLTPAQQLRSFDRGETPPLDAPPPRPGETPRRHTTEVGSPTHDSPTFHLSADEKRPSVSSETFVQTTTLVVPDINSLPRSMTPPHAIALQYASLPRSSKGYLPTHYPRQSTLSACGSSSSISSAALPAIVKPGMQNNGTLQRKSKSVSSRHSVYESVYDDDHQHQQQQQQQIIVDAATGSVLLRETVATKSYYVKREASTESAQGSQASGLQNGDGEVSAASGHHGSTDSGSSTSRQAKGDGSDFIAWVESQGGTPSGTPQQHHQHDDTDSVKKKKAFSFFKRGSKHGKESKQ</sequence>
<name>A0A0B2VZ06_TOXCA</name>
<evidence type="ECO:0008006" key="4">
    <source>
        <dbReference type="Google" id="ProtNLM"/>
    </source>
</evidence>
<feature type="compositionally biased region" description="Low complexity" evidence="1">
    <location>
        <begin position="174"/>
        <end position="184"/>
    </location>
</feature>
<keyword evidence="3" id="KW-1185">Reference proteome</keyword>
<feature type="compositionally biased region" description="Polar residues" evidence="1">
    <location>
        <begin position="228"/>
        <end position="240"/>
    </location>
</feature>